<proteinExistence type="predicted"/>
<name>A0A7S2XA59_9EUKA</name>
<dbReference type="InterPro" id="IPR036770">
    <property type="entry name" value="Ankyrin_rpt-contain_sf"/>
</dbReference>
<dbReference type="SUPFAM" id="SSF48403">
    <property type="entry name" value="Ankyrin repeat"/>
    <property type="match status" value="1"/>
</dbReference>
<dbReference type="PANTHER" id="PTHR24118:SF99">
    <property type="entry name" value="POTE ANKYRIN DOMAIN FAMILY MEMBER 3C-RELATED"/>
    <property type="match status" value="1"/>
</dbReference>
<feature type="region of interest" description="Disordered" evidence="2">
    <location>
        <begin position="29"/>
        <end position="60"/>
    </location>
</feature>
<evidence type="ECO:0000256" key="2">
    <source>
        <dbReference type="SAM" id="MobiDB-lite"/>
    </source>
</evidence>
<dbReference type="Gene3D" id="1.25.40.20">
    <property type="entry name" value="Ankyrin repeat-containing domain"/>
    <property type="match status" value="2"/>
</dbReference>
<reference evidence="3" key="1">
    <citation type="submission" date="2021-01" db="EMBL/GenBank/DDBJ databases">
        <authorList>
            <person name="Corre E."/>
            <person name="Pelletier E."/>
            <person name="Niang G."/>
            <person name="Scheremetjew M."/>
            <person name="Finn R."/>
            <person name="Kale V."/>
            <person name="Holt S."/>
            <person name="Cochrane G."/>
            <person name="Meng A."/>
            <person name="Brown T."/>
            <person name="Cohen L."/>
        </authorList>
    </citation>
    <scope>NUCLEOTIDE SEQUENCE</scope>
    <source>
        <strain evidence="3">CCMP622</strain>
    </source>
</reference>
<keyword evidence="1" id="KW-0040">ANK repeat</keyword>
<dbReference type="PROSITE" id="PS50297">
    <property type="entry name" value="ANK_REP_REGION"/>
    <property type="match status" value="2"/>
</dbReference>
<dbReference type="PANTHER" id="PTHR24118">
    <property type="entry name" value="POTE ANKYRIN DOMAIN"/>
    <property type="match status" value="1"/>
</dbReference>
<dbReference type="InterPro" id="IPR002110">
    <property type="entry name" value="Ankyrin_rpt"/>
</dbReference>
<dbReference type="PROSITE" id="PS50088">
    <property type="entry name" value="ANK_REPEAT"/>
    <property type="match status" value="2"/>
</dbReference>
<accession>A0A7S2XA59</accession>
<feature type="repeat" description="ANK" evidence="1">
    <location>
        <begin position="239"/>
        <end position="271"/>
    </location>
</feature>
<dbReference type="Pfam" id="PF12796">
    <property type="entry name" value="Ank_2"/>
    <property type="match status" value="1"/>
</dbReference>
<gene>
    <name evidence="3" type="ORF">LSP00402_LOCUS8384</name>
</gene>
<evidence type="ECO:0000313" key="3">
    <source>
        <dbReference type="EMBL" id="CAD9760880.1"/>
    </source>
</evidence>
<evidence type="ECO:0000256" key="1">
    <source>
        <dbReference type="PROSITE-ProRule" id="PRU00023"/>
    </source>
</evidence>
<protein>
    <submittedName>
        <fullName evidence="3">Uncharacterized protein</fullName>
    </submittedName>
</protein>
<sequence>MAELGLTFEKEKILASTRKTSLLGQMLEVPESTAEPKNTSSLASALEAKGGGARREGITDSKEQKINMPEFEDGVFTYADNDVELDNNLPFKFKVWLAKKTSISVEIAENCTVENVIVKIIEACGLDSEEDKSLAGACGLFAADSNGTLDEDCPRLDTSRPIHQYGLKNFCLRCKHREDQERLQKITPQKNSVLIGTKKKTLLEDPKTKFFHAAEVGNLLLVKKLLSSGTVEMEAKGIDNWTALHYAARSGNYNIVLYLIRHNANLDAASKTGWTPLHLACYQGHYDTADILLQSGAKANVKTNDGKTPQVYAENKGATDIVDLLEEMKNAEPG</sequence>
<dbReference type="SMART" id="SM00248">
    <property type="entry name" value="ANK"/>
    <property type="match status" value="3"/>
</dbReference>
<dbReference type="AlphaFoldDB" id="A0A7S2XA59"/>
<dbReference type="EMBL" id="HBHP01013457">
    <property type="protein sequence ID" value="CAD9760880.1"/>
    <property type="molecule type" value="Transcribed_RNA"/>
</dbReference>
<feature type="repeat" description="ANK" evidence="1">
    <location>
        <begin position="272"/>
        <end position="304"/>
    </location>
</feature>
<organism evidence="3">
    <name type="scientific">Lotharella oceanica</name>
    <dbReference type="NCBI Taxonomy" id="641309"/>
    <lineage>
        <taxon>Eukaryota</taxon>
        <taxon>Sar</taxon>
        <taxon>Rhizaria</taxon>
        <taxon>Cercozoa</taxon>
        <taxon>Chlorarachniophyceae</taxon>
        <taxon>Lotharella</taxon>
    </lineage>
</organism>
<dbReference type="PRINTS" id="PR01415">
    <property type="entry name" value="ANKYRIN"/>
</dbReference>